<keyword evidence="4" id="KW-0249">Electron transport</keyword>
<gene>
    <name evidence="7" type="ORF">AMJ44_13460</name>
</gene>
<dbReference type="Pfam" id="PF01880">
    <property type="entry name" value="Desulfoferrodox"/>
    <property type="match status" value="1"/>
</dbReference>
<dbReference type="PANTHER" id="PTHR36541">
    <property type="entry name" value="SUPEROXIDE REDUCTASE-RELATED"/>
    <property type="match status" value="1"/>
</dbReference>
<dbReference type="InterPro" id="IPR002742">
    <property type="entry name" value="Desulfoferrodoxin_Fe-bd_dom"/>
</dbReference>
<comment type="similarity">
    <text evidence="1">Belongs to the desulfoferrodoxin family.</text>
</comment>
<name>A0A0S7XPB9_UNCSA</name>
<evidence type="ECO:0000256" key="1">
    <source>
        <dbReference type="ARBA" id="ARBA00005941"/>
    </source>
</evidence>
<dbReference type="NCBIfam" id="TIGR00332">
    <property type="entry name" value="neela_ferrous"/>
    <property type="match status" value="1"/>
</dbReference>
<evidence type="ECO:0000256" key="5">
    <source>
        <dbReference type="ARBA" id="ARBA00023004"/>
    </source>
</evidence>
<dbReference type="GO" id="GO:0016491">
    <property type="term" value="F:oxidoreductase activity"/>
    <property type="evidence" value="ECO:0007669"/>
    <property type="project" value="InterPro"/>
</dbReference>
<dbReference type="EMBL" id="LIZX01000201">
    <property type="protein sequence ID" value="KPJ64067.1"/>
    <property type="molecule type" value="Genomic_DNA"/>
</dbReference>
<dbReference type="SUPFAM" id="SSF49367">
    <property type="entry name" value="Superoxide reductase-like"/>
    <property type="match status" value="1"/>
</dbReference>
<dbReference type="CDD" id="cd03172">
    <property type="entry name" value="SORL_classII"/>
    <property type="match status" value="1"/>
</dbReference>
<keyword evidence="5" id="KW-0408">Iron</keyword>
<keyword evidence="2" id="KW-0813">Transport</keyword>
<dbReference type="InterPro" id="IPR036073">
    <property type="entry name" value="Desulfoferrodoxin_Fe-bd_dom_sf"/>
</dbReference>
<dbReference type="GO" id="GO:0005506">
    <property type="term" value="F:iron ion binding"/>
    <property type="evidence" value="ECO:0007669"/>
    <property type="project" value="InterPro"/>
</dbReference>
<sequence>MAEFKELFQSADWKQEKHVPVIDVPEKVKKGEFFDVKVTIGKEVAHPNKTDHHIRWITVYFLPKQSKFPYQIGKADFTAHGESAEGPDTSTVYTHHQAVLSFKTDKPGTIYASSYCNIHGVWENAKDIEVE</sequence>
<organism evidence="7 8">
    <name type="scientific">candidate division WOR-1 bacterium DG_54_3</name>
    <dbReference type="NCBI Taxonomy" id="1703775"/>
    <lineage>
        <taxon>Bacteria</taxon>
        <taxon>Bacillati</taxon>
        <taxon>Saganbacteria</taxon>
    </lineage>
</organism>
<comment type="caution">
    <text evidence="7">The sequence shown here is derived from an EMBL/GenBank/DDBJ whole genome shotgun (WGS) entry which is preliminary data.</text>
</comment>
<evidence type="ECO:0000259" key="6">
    <source>
        <dbReference type="Pfam" id="PF01880"/>
    </source>
</evidence>
<evidence type="ECO:0000256" key="2">
    <source>
        <dbReference type="ARBA" id="ARBA00022448"/>
    </source>
</evidence>
<dbReference type="AlphaFoldDB" id="A0A0S7XPB9"/>
<protein>
    <recommendedName>
        <fullName evidence="6">Desulfoferrodoxin ferrous iron-binding domain-containing protein</fullName>
    </recommendedName>
</protein>
<evidence type="ECO:0000256" key="4">
    <source>
        <dbReference type="ARBA" id="ARBA00022982"/>
    </source>
</evidence>
<evidence type="ECO:0000313" key="7">
    <source>
        <dbReference type="EMBL" id="KPJ64067.1"/>
    </source>
</evidence>
<dbReference type="PANTHER" id="PTHR36541:SF1">
    <property type="entry name" value="SUPEROXIDE REDUCTASE-RELATED"/>
    <property type="match status" value="1"/>
</dbReference>
<dbReference type="Gene3D" id="2.60.40.730">
    <property type="entry name" value="SOR catalytic domain"/>
    <property type="match status" value="1"/>
</dbReference>
<dbReference type="Proteomes" id="UP000051861">
    <property type="component" value="Unassembled WGS sequence"/>
</dbReference>
<evidence type="ECO:0000256" key="3">
    <source>
        <dbReference type="ARBA" id="ARBA00022723"/>
    </source>
</evidence>
<accession>A0A0S7XPB9</accession>
<keyword evidence="3" id="KW-0479">Metal-binding</keyword>
<dbReference type="InterPro" id="IPR051233">
    <property type="entry name" value="Desulfoferrodoxin_SOR"/>
</dbReference>
<proteinExistence type="inferred from homology"/>
<feature type="domain" description="Desulfoferrodoxin ferrous iron-binding" evidence="6">
    <location>
        <begin position="11"/>
        <end position="124"/>
    </location>
</feature>
<reference evidence="7 8" key="1">
    <citation type="journal article" date="2015" name="Microbiome">
        <title>Genomic resolution of linkages in carbon, nitrogen, and sulfur cycling among widespread estuary sediment bacteria.</title>
        <authorList>
            <person name="Baker B.J."/>
            <person name="Lazar C.S."/>
            <person name="Teske A.P."/>
            <person name="Dick G.J."/>
        </authorList>
    </citation>
    <scope>NUCLEOTIDE SEQUENCE [LARGE SCALE GENOMIC DNA]</scope>
    <source>
        <strain evidence="7">DG_54_3</strain>
    </source>
</reference>
<evidence type="ECO:0000313" key="8">
    <source>
        <dbReference type="Proteomes" id="UP000051861"/>
    </source>
</evidence>